<dbReference type="EMBL" id="CAJNOE010005394">
    <property type="protein sequence ID" value="CAF1518861.1"/>
    <property type="molecule type" value="Genomic_DNA"/>
</dbReference>
<gene>
    <name evidence="1" type="ORF">IZO911_LOCUS45787</name>
</gene>
<reference evidence="1" key="1">
    <citation type="submission" date="2021-02" db="EMBL/GenBank/DDBJ databases">
        <authorList>
            <person name="Nowell W R."/>
        </authorList>
    </citation>
    <scope>NUCLEOTIDE SEQUENCE</scope>
</reference>
<organism evidence="1 2">
    <name type="scientific">Adineta steineri</name>
    <dbReference type="NCBI Taxonomy" id="433720"/>
    <lineage>
        <taxon>Eukaryota</taxon>
        <taxon>Metazoa</taxon>
        <taxon>Spiralia</taxon>
        <taxon>Gnathifera</taxon>
        <taxon>Rotifera</taxon>
        <taxon>Eurotatoria</taxon>
        <taxon>Bdelloidea</taxon>
        <taxon>Adinetida</taxon>
        <taxon>Adinetidae</taxon>
        <taxon>Adineta</taxon>
    </lineage>
</organism>
<feature type="non-terminal residue" evidence="1">
    <location>
        <position position="1"/>
    </location>
</feature>
<evidence type="ECO:0000313" key="1">
    <source>
        <dbReference type="EMBL" id="CAF1518861.1"/>
    </source>
</evidence>
<sequence length="78" mass="9430">YVSVQLPPNDNLKRNVRRWRQETRTEPIPLDINFPVIPDKYYRTTRDTLFLRKDTGPDSNRMLIFFTDEQRDIMENAT</sequence>
<dbReference type="Proteomes" id="UP000663860">
    <property type="component" value="Unassembled WGS sequence"/>
</dbReference>
<comment type="caution">
    <text evidence="1">The sequence shown here is derived from an EMBL/GenBank/DDBJ whole genome shotgun (WGS) entry which is preliminary data.</text>
</comment>
<dbReference type="AlphaFoldDB" id="A0A815UPE6"/>
<feature type="non-terminal residue" evidence="1">
    <location>
        <position position="78"/>
    </location>
</feature>
<name>A0A815UPE6_9BILA</name>
<accession>A0A815UPE6</accession>
<evidence type="ECO:0000313" key="2">
    <source>
        <dbReference type="Proteomes" id="UP000663860"/>
    </source>
</evidence>
<proteinExistence type="predicted"/>
<protein>
    <submittedName>
        <fullName evidence="1">Uncharacterized protein</fullName>
    </submittedName>
</protein>